<reference evidence="5 6" key="1">
    <citation type="journal article" date="2019" name="Emerg. Microbes Infect.">
        <title>Comprehensive subspecies identification of 175 nontuberculous mycobacteria species based on 7547 genomic profiles.</title>
        <authorList>
            <person name="Matsumoto Y."/>
            <person name="Kinjo T."/>
            <person name="Motooka D."/>
            <person name="Nabeya D."/>
            <person name="Jung N."/>
            <person name="Uechi K."/>
            <person name="Horii T."/>
            <person name="Iida T."/>
            <person name="Fujita J."/>
            <person name="Nakamura S."/>
        </authorList>
    </citation>
    <scope>NUCLEOTIDE SEQUENCE [LARGE SCALE GENOMIC DNA]</scope>
    <source>
        <strain evidence="5 6">JCM 15296</strain>
    </source>
</reference>
<evidence type="ECO:0000256" key="1">
    <source>
        <dbReference type="ARBA" id="ARBA00023125"/>
    </source>
</evidence>
<protein>
    <recommendedName>
        <fullName evidence="4">HTH tetR-type domain-containing protein</fullName>
    </recommendedName>
</protein>
<dbReference type="Gene3D" id="1.10.357.10">
    <property type="entry name" value="Tetracycline Repressor, domain 2"/>
    <property type="match status" value="1"/>
</dbReference>
<keyword evidence="6" id="KW-1185">Reference proteome</keyword>
<dbReference type="PANTHER" id="PTHR30055">
    <property type="entry name" value="HTH-TYPE TRANSCRIPTIONAL REGULATOR RUTR"/>
    <property type="match status" value="1"/>
</dbReference>
<evidence type="ECO:0000259" key="4">
    <source>
        <dbReference type="PROSITE" id="PS50977"/>
    </source>
</evidence>
<evidence type="ECO:0000256" key="3">
    <source>
        <dbReference type="SAM" id="MobiDB-lite"/>
    </source>
</evidence>
<dbReference type="InterPro" id="IPR050109">
    <property type="entry name" value="HTH-type_TetR-like_transc_reg"/>
</dbReference>
<keyword evidence="1 2" id="KW-0238">DNA-binding</keyword>
<gene>
    <name evidence="5" type="ORF">MAUB_56190</name>
</gene>
<proteinExistence type="predicted"/>
<sequence length="249" mass="27049">MGGKLAFESRRTTKLCPVSLPRGGQASKHRARGRPAKADLRAARRKEIVRSAYAVLTDRGYDQTTMSDIARQANVGQGTLYRYYPSKRELLDDVFDYAVTKAARALRIGSLASLDLTDYHQAMDLITVFGTRLFDLVDEDPAIVRLLTVESSAIDPELRFRVSGLLSTLDVAFARLFETANPDHASADHRPTWALLGRLVIGLSGPGLLMSMQGDTAAGSRANFLSTISAIADHGLLTDEPAGEEPSDA</sequence>
<dbReference type="EMBL" id="AP022577">
    <property type="protein sequence ID" value="BBX87746.1"/>
    <property type="molecule type" value="Genomic_DNA"/>
</dbReference>
<dbReference type="Pfam" id="PF00440">
    <property type="entry name" value="TetR_N"/>
    <property type="match status" value="1"/>
</dbReference>
<feature type="DNA-binding region" description="H-T-H motif" evidence="2">
    <location>
        <begin position="65"/>
        <end position="84"/>
    </location>
</feature>
<organism evidence="5 6">
    <name type="scientific">Mycolicibacterium aubagnense</name>
    <dbReference type="NCBI Taxonomy" id="319707"/>
    <lineage>
        <taxon>Bacteria</taxon>
        <taxon>Bacillati</taxon>
        <taxon>Actinomycetota</taxon>
        <taxon>Actinomycetes</taxon>
        <taxon>Mycobacteriales</taxon>
        <taxon>Mycobacteriaceae</taxon>
        <taxon>Mycolicibacterium</taxon>
    </lineage>
</organism>
<feature type="domain" description="HTH tetR-type" evidence="4">
    <location>
        <begin position="42"/>
        <end position="102"/>
    </location>
</feature>
<evidence type="ECO:0000313" key="6">
    <source>
        <dbReference type="Proteomes" id="UP000465609"/>
    </source>
</evidence>
<dbReference type="PANTHER" id="PTHR30055:SF226">
    <property type="entry name" value="HTH-TYPE TRANSCRIPTIONAL REGULATOR PKSA"/>
    <property type="match status" value="1"/>
</dbReference>
<accession>A0ABM7ILY9</accession>
<dbReference type="Proteomes" id="UP000465609">
    <property type="component" value="Chromosome"/>
</dbReference>
<dbReference type="InterPro" id="IPR001647">
    <property type="entry name" value="HTH_TetR"/>
</dbReference>
<dbReference type="InterPro" id="IPR009057">
    <property type="entry name" value="Homeodomain-like_sf"/>
</dbReference>
<feature type="region of interest" description="Disordered" evidence="3">
    <location>
        <begin position="18"/>
        <end position="37"/>
    </location>
</feature>
<dbReference type="SUPFAM" id="SSF46689">
    <property type="entry name" value="Homeodomain-like"/>
    <property type="match status" value="1"/>
</dbReference>
<evidence type="ECO:0000313" key="5">
    <source>
        <dbReference type="EMBL" id="BBX87746.1"/>
    </source>
</evidence>
<name>A0ABM7ILY9_9MYCO</name>
<dbReference type="PROSITE" id="PS50977">
    <property type="entry name" value="HTH_TETR_2"/>
    <property type="match status" value="1"/>
</dbReference>
<dbReference type="PRINTS" id="PR00455">
    <property type="entry name" value="HTHTETR"/>
</dbReference>
<evidence type="ECO:0000256" key="2">
    <source>
        <dbReference type="PROSITE-ProRule" id="PRU00335"/>
    </source>
</evidence>